<evidence type="ECO:0000256" key="1">
    <source>
        <dbReference type="SAM" id="Phobius"/>
    </source>
</evidence>
<reference evidence="2 3" key="1">
    <citation type="journal article" date="2019" name="Appl. Microbiol. Biotechnol.">
        <title>Differential efficiency of wild type rhizogenic strains for rol gene transformation of plants.</title>
        <authorList>
            <person name="Desmet S."/>
            <person name="De Keyser E."/>
            <person name="Van Vaerenbergh J."/>
            <person name="Baeyen S."/>
            <person name="Van Huylenbroeck J."/>
            <person name="Geelen D."/>
            <person name="Dhooghe E."/>
        </authorList>
    </citation>
    <scope>NUCLEOTIDE SEQUENCE [LARGE SCALE GENOMIC DNA]</scope>
    <source>
        <strain evidence="2 3">GBBC3283</strain>
    </source>
</reference>
<keyword evidence="3" id="KW-1185">Reference proteome</keyword>
<proteinExistence type="predicted"/>
<evidence type="ECO:0000313" key="2">
    <source>
        <dbReference type="EMBL" id="TRA88436.1"/>
    </source>
</evidence>
<feature type="transmembrane region" description="Helical" evidence="1">
    <location>
        <begin position="31"/>
        <end position="50"/>
    </location>
</feature>
<dbReference type="Proteomes" id="UP000319481">
    <property type="component" value="Unassembled WGS sequence"/>
</dbReference>
<keyword evidence="1" id="KW-0812">Transmembrane</keyword>
<sequence length="77" mass="8783">MMRHDSKKREGVRMAYDWSGNNAIQQRYDRIVLVVASVVAISLATGTFALRSQVEPDTTLSLVKQPRLASDQWHLRL</sequence>
<organism evidence="2 3">
    <name type="scientific">Agrobacterium salinitolerans</name>
    <dbReference type="NCBI Taxonomy" id="1183413"/>
    <lineage>
        <taxon>Bacteria</taxon>
        <taxon>Pseudomonadati</taxon>
        <taxon>Pseudomonadota</taxon>
        <taxon>Alphaproteobacteria</taxon>
        <taxon>Hyphomicrobiales</taxon>
        <taxon>Rhizobiaceae</taxon>
        <taxon>Rhizobium/Agrobacterium group</taxon>
        <taxon>Agrobacterium</taxon>
    </lineage>
</organism>
<gene>
    <name evidence="2" type="ORF">EXN23_15785</name>
</gene>
<dbReference type="RefSeq" id="WP_137412553.1">
    <property type="nucleotide sequence ID" value="NZ_CP109969.1"/>
</dbReference>
<dbReference type="EMBL" id="SGNZ01000008">
    <property type="protein sequence ID" value="TRA88436.1"/>
    <property type="molecule type" value="Genomic_DNA"/>
</dbReference>
<name>A0ABY3BM80_9HYPH</name>
<evidence type="ECO:0000313" key="3">
    <source>
        <dbReference type="Proteomes" id="UP000319481"/>
    </source>
</evidence>
<comment type="caution">
    <text evidence="2">The sequence shown here is derived from an EMBL/GenBank/DDBJ whole genome shotgun (WGS) entry which is preliminary data.</text>
</comment>
<accession>A0ABY3BM80</accession>
<keyword evidence="1" id="KW-1133">Transmembrane helix</keyword>
<protein>
    <submittedName>
        <fullName evidence="2">Uncharacterized protein</fullName>
    </submittedName>
</protein>
<keyword evidence="1" id="KW-0472">Membrane</keyword>